<feature type="transmembrane region" description="Helical" evidence="1">
    <location>
        <begin position="12"/>
        <end position="31"/>
    </location>
</feature>
<dbReference type="STRING" id="983920.Y88_0709"/>
<keyword evidence="1" id="KW-1133">Transmembrane helix</keyword>
<comment type="caution">
    <text evidence="2">The sequence shown here is derived from an EMBL/GenBank/DDBJ whole genome shotgun (WGS) entry which is preliminary data.</text>
</comment>
<dbReference type="AlphaFoldDB" id="F1Z9U0"/>
<proteinExistence type="predicted"/>
<dbReference type="InParanoid" id="F1Z9U0"/>
<reference evidence="2 3" key="1">
    <citation type="journal article" date="2012" name="J. Bacteriol.">
        <title>Draft Genome Sequence of Novosphingobium nitrogenifigens Y88T.</title>
        <authorList>
            <person name="Strabala T.J."/>
            <person name="Macdonald L."/>
            <person name="Liu V."/>
            <person name="Smit A.M."/>
        </authorList>
    </citation>
    <scope>NUCLEOTIDE SEQUENCE [LARGE SCALE GENOMIC DNA]</scope>
    <source>
        <strain evidence="2 3">DSM 19370</strain>
    </source>
</reference>
<sequence length="132" mass="14516">MIGLLGSHAPAFVLVFAAISSLVFGLPFILAPEGWGRAMGWRVPRDRDLLAYYARCLGLLTLSVNAYAAWAALHRPVMLIGYFIMLTLFSASMVPLHIYGWLRGEQPWTETAEIPVWAGVFVACLLFFPSGG</sequence>
<organism evidence="2 3">
    <name type="scientific">Novosphingobium nitrogenifigens DSM 19370</name>
    <dbReference type="NCBI Taxonomy" id="983920"/>
    <lineage>
        <taxon>Bacteria</taxon>
        <taxon>Pseudomonadati</taxon>
        <taxon>Pseudomonadota</taxon>
        <taxon>Alphaproteobacteria</taxon>
        <taxon>Sphingomonadales</taxon>
        <taxon>Sphingomonadaceae</taxon>
        <taxon>Novosphingobium</taxon>
    </lineage>
</organism>
<name>F1Z9U0_9SPHN</name>
<feature type="transmembrane region" description="Helical" evidence="1">
    <location>
        <begin position="52"/>
        <end position="73"/>
    </location>
</feature>
<accession>F1Z9U0</accession>
<keyword evidence="1" id="KW-0472">Membrane</keyword>
<feature type="transmembrane region" description="Helical" evidence="1">
    <location>
        <begin position="79"/>
        <end position="102"/>
    </location>
</feature>
<evidence type="ECO:0000313" key="3">
    <source>
        <dbReference type="Proteomes" id="UP000004728"/>
    </source>
</evidence>
<dbReference type="Proteomes" id="UP000004728">
    <property type="component" value="Unassembled WGS sequence"/>
</dbReference>
<dbReference type="EMBL" id="AEWJ01000041">
    <property type="protein sequence ID" value="EGD58652.1"/>
    <property type="molecule type" value="Genomic_DNA"/>
</dbReference>
<dbReference type="OrthoDB" id="5382495at2"/>
<dbReference type="HOGENOM" id="CLU_156570_0_0_5"/>
<gene>
    <name evidence="2" type="ORF">Y88_0709</name>
</gene>
<keyword evidence="1" id="KW-0812">Transmembrane</keyword>
<dbReference type="RefSeq" id="WP_008066448.1">
    <property type="nucleotide sequence ID" value="NZ_AQWK01000002.1"/>
</dbReference>
<protein>
    <submittedName>
        <fullName evidence="2">Uncharacterized protein</fullName>
    </submittedName>
</protein>
<feature type="transmembrane region" description="Helical" evidence="1">
    <location>
        <begin position="114"/>
        <end position="131"/>
    </location>
</feature>
<dbReference type="eggNOG" id="ENOG5032VPX">
    <property type="taxonomic scope" value="Bacteria"/>
</dbReference>
<evidence type="ECO:0000313" key="2">
    <source>
        <dbReference type="EMBL" id="EGD58652.1"/>
    </source>
</evidence>
<evidence type="ECO:0000256" key="1">
    <source>
        <dbReference type="SAM" id="Phobius"/>
    </source>
</evidence>
<keyword evidence="3" id="KW-1185">Reference proteome</keyword>